<name>A0ABT1SFM0_9FIRM</name>
<proteinExistence type="predicted"/>
<gene>
    <name evidence="1" type="ORF">NE686_19545</name>
</gene>
<reference evidence="1 2" key="1">
    <citation type="submission" date="2022-06" db="EMBL/GenBank/DDBJ databases">
        <title>Isolation of gut microbiota from human fecal samples.</title>
        <authorList>
            <person name="Pamer E.G."/>
            <person name="Barat B."/>
            <person name="Waligurski E."/>
            <person name="Medina S."/>
            <person name="Paddock L."/>
            <person name="Mostad J."/>
        </authorList>
    </citation>
    <scope>NUCLEOTIDE SEQUENCE [LARGE SCALE GENOMIC DNA]</scope>
    <source>
        <strain evidence="1 2">DFI.7.95</strain>
    </source>
</reference>
<dbReference type="Proteomes" id="UP001524478">
    <property type="component" value="Unassembled WGS sequence"/>
</dbReference>
<evidence type="ECO:0000313" key="2">
    <source>
        <dbReference type="Proteomes" id="UP001524478"/>
    </source>
</evidence>
<evidence type="ECO:0000313" key="1">
    <source>
        <dbReference type="EMBL" id="MCQ4925308.1"/>
    </source>
</evidence>
<comment type="caution">
    <text evidence="1">The sequence shown here is derived from an EMBL/GenBank/DDBJ whole genome shotgun (WGS) entry which is preliminary data.</text>
</comment>
<accession>A0ABT1SFM0</accession>
<sequence length="80" mass="9526">MKTEELLSIDFSKYRKIKLDRVFVNIENAKVVVEKSDFENIAIEVFIDNESIVRSYYNNYDEVAIKEFDDKNLEISRRKG</sequence>
<keyword evidence="2" id="KW-1185">Reference proteome</keyword>
<dbReference type="RefSeq" id="WP_256312810.1">
    <property type="nucleotide sequence ID" value="NZ_JANGAC010000020.1"/>
</dbReference>
<organism evidence="1 2">
    <name type="scientific">Tissierella carlieri</name>
    <dbReference type="NCBI Taxonomy" id="689904"/>
    <lineage>
        <taxon>Bacteria</taxon>
        <taxon>Bacillati</taxon>
        <taxon>Bacillota</taxon>
        <taxon>Tissierellia</taxon>
        <taxon>Tissierellales</taxon>
        <taxon>Tissierellaceae</taxon>
        <taxon>Tissierella</taxon>
    </lineage>
</organism>
<dbReference type="EMBL" id="JANGAC010000020">
    <property type="protein sequence ID" value="MCQ4925308.1"/>
    <property type="molecule type" value="Genomic_DNA"/>
</dbReference>
<protein>
    <submittedName>
        <fullName evidence="1">Uncharacterized protein</fullName>
    </submittedName>
</protein>